<evidence type="ECO:0000313" key="2">
    <source>
        <dbReference type="Proteomes" id="UP001157006"/>
    </source>
</evidence>
<protein>
    <submittedName>
        <fullName evidence="1">Uncharacterized protein</fullName>
    </submittedName>
</protein>
<dbReference type="PANTHER" id="PTHR36617:SF5">
    <property type="entry name" value="OS05G0421675 PROTEIN"/>
    <property type="match status" value="1"/>
</dbReference>
<accession>A0AAV0Z8P8</accession>
<name>A0AAV0Z8P8_VICFA</name>
<keyword evidence="2" id="KW-1185">Reference proteome</keyword>
<dbReference type="EMBL" id="OX451735">
    <property type="protein sequence ID" value="CAI8594216.1"/>
    <property type="molecule type" value="Genomic_DNA"/>
</dbReference>
<proteinExistence type="predicted"/>
<organism evidence="1 2">
    <name type="scientific">Vicia faba</name>
    <name type="common">Broad bean</name>
    <name type="synonym">Faba vulgaris</name>
    <dbReference type="NCBI Taxonomy" id="3906"/>
    <lineage>
        <taxon>Eukaryota</taxon>
        <taxon>Viridiplantae</taxon>
        <taxon>Streptophyta</taxon>
        <taxon>Embryophyta</taxon>
        <taxon>Tracheophyta</taxon>
        <taxon>Spermatophyta</taxon>
        <taxon>Magnoliopsida</taxon>
        <taxon>eudicotyledons</taxon>
        <taxon>Gunneridae</taxon>
        <taxon>Pentapetalae</taxon>
        <taxon>rosids</taxon>
        <taxon>fabids</taxon>
        <taxon>Fabales</taxon>
        <taxon>Fabaceae</taxon>
        <taxon>Papilionoideae</taxon>
        <taxon>50 kb inversion clade</taxon>
        <taxon>NPAAA clade</taxon>
        <taxon>Hologalegina</taxon>
        <taxon>IRL clade</taxon>
        <taxon>Fabeae</taxon>
        <taxon>Vicia</taxon>
    </lineage>
</organism>
<dbReference type="Proteomes" id="UP001157006">
    <property type="component" value="Chromosome 1S"/>
</dbReference>
<dbReference type="AlphaFoldDB" id="A0AAV0Z8P8"/>
<evidence type="ECO:0000313" key="1">
    <source>
        <dbReference type="EMBL" id="CAI8594216.1"/>
    </source>
</evidence>
<sequence length="198" mass="23356">MHSRGGGAEEKRKIMWLDWGTVCLSKENGELGVRKLREFNEALLRKWCWQMLVERGGLWYRVLTCWFGERRGQLNTWETRGSAWWQSMNRTRQGVRLSDTGWWLNNVERVVGNGENSLFWRNPWLEGGLLIDRFQRLYDLSEYKEASVVKMFELGWGVGGDAWSLRKRSFAWEKELVGECIRLLESVMLQEAVDDSWG</sequence>
<reference evidence="1 2" key="1">
    <citation type="submission" date="2023-01" db="EMBL/GenBank/DDBJ databases">
        <authorList>
            <person name="Kreplak J."/>
        </authorList>
    </citation>
    <scope>NUCLEOTIDE SEQUENCE [LARGE SCALE GENOMIC DNA]</scope>
</reference>
<dbReference type="PANTHER" id="PTHR36617">
    <property type="entry name" value="PROTEIN, PUTATIVE-RELATED"/>
    <property type="match status" value="1"/>
</dbReference>
<gene>
    <name evidence="1" type="ORF">VFH_I130000</name>
</gene>